<feature type="active site" description="Proton acceptor" evidence="2">
    <location>
        <position position="131"/>
    </location>
</feature>
<evidence type="ECO:0000256" key="1">
    <source>
        <dbReference type="ARBA" id="ARBA00007274"/>
    </source>
</evidence>
<dbReference type="CDD" id="cd03360">
    <property type="entry name" value="LbH_AT_putative"/>
    <property type="match status" value="1"/>
</dbReference>
<dbReference type="Pfam" id="PF17836">
    <property type="entry name" value="PglD_N"/>
    <property type="match status" value="1"/>
</dbReference>
<dbReference type="NCBIfam" id="TIGR03570">
    <property type="entry name" value="NeuD_NnaD"/>
    <property type="match status" value="1"/>
</dbReference>
<feature type="binding site" evidence="3">
    <location>
        <position position="161"/>
    </location>
    <ligand>
        <name>acetyl-CoA</name>
        <dbReference type="ChEBI" id="CHEBI:57288"/>
    </ligand>
</feature>
<dbReference type="SUPFAM" id="SSF51161">
    <property type="entry name" value="Trimeric LpxA-like enzymes"/>
    <property type="match status" value="1"/>
</dbReference>
<protein>
    <submittedName>
        <fullName evidence="5">Transferase</fullName>
    </submittedName>
</protein>
<comment type="similarity">
    <text evidence="1">Belongs to the transferase hexapeptide repeat family.</text>
</comment>
<dbReference type="Proteomes" id="UP000428328">
    <property type="component" value="Chromosome"/>
</dbReference>
<reference evidence="5 6" key="1">
    <citation type="submission" date="2019-11" db="EMBL/GenBank/DDBJ databases">
        <authorList>
            <person name="Zheng R.K."/>
            <person name="Sun C.M."/>
        </authorList>
    </citation>
    <scope>NUCLEOTIDE SEQUENCE [LARGE SCALE GENOMIC DNA]</scope>
    <source>
        <strain evidence="5 6">SRB007</strain>
    </source>
</reference>
<evidence type="ECO:0000313" key="6">
    <source>
        <dbReference type="Proteomes" id="UP000428328"/>
    </source>
</evidence>
<feature type="binding site" evidence="3">
    <location>
        <position position="64"/>
    </location>
    <ligand>
        <name>substrate</name>
    </ligand>
</feature>
<dbReference type="AlphaFoldDB" id="A0A6I6JE97"/>
<dbReference type="InterPro" id="IPR050179">
    <property type="entry name" value="Trans_hexapeptide_repeat"/>
</dbReference>
<organism evidence="5 6">
    <name type="scientific">Pseudodesulfovibrio cashew</name>
    <dbReference type="NCBI Taxonomy" id="2678688"/>
    <lineage>
        <taxon>Bacteria</taxon>
        <taxon>Pseudomonadati</taxon>
        <taxon>Thermodesulfobacteriota</taxon>
        <taxon>Desulfovibrionia</taxon>
        <taxon>Desulfovibrionales</taxon>
        <taxon>Desulfovibrionaceae</taxon>
    </lineage>
</organism>
<dbReference type="Gene3D" id="2.160.10.10">
    <property type="entry name" value="Hexapeptide repeat proteins"/>
    <property type="match status" value="1"/>
</dbReference>
<dbReference type="InterPro" id="IPR011004">
    <property type="entry name" value="Trimer_LpxA-like_sf"/>
</dbReference>
<dbReference type="PANTHER" id="PTHR43300:SF7">
    <property type="entry name" value="UDP-N-ACETYLBACILLOSAMINE N-ACETYLTRANSFERASE"/>
    <property type="match status" value="1"/>
</dbReference>
<dbReference type="KEGG" id="psel:GM415_04120"/>
<keyword evidence="5" id="KW-0808">Transferase</keyword>
<dbReference type="PANTHER" id="PTHR43300">
    <property type="entry name" value="ACETYLTRANSFERASE"/>
    <property type="match status" value="1"/>
</dbReference>
<feature type="domain" description="PglD N-terminal" evidence="4">
    <location>
        <begin position="2"/>
        <end position="73"/>
    </location>
</feature>
<dbReference type="EMBL" id="CP046400">
    <property type="protein sequence ID" value="QGY39338.1"/>
    <property type="molecule type" value="Genomic_DNA"/>
</dbReference>
<dbReference type="InterPro" id="IPR041561">
    <property type="entry name" value="PglD_N"/>
</dbReference>
<accession>A0A6I6JE97</accession>
<dbReference type="InterPro" id="IPR020019">
    <property type="entry name" value="AcTrfase_PglD-like"/>
</dbReference>
<name>A0A6I6JE97_9BACT</name>
<evidence type="ECO:0000256" key="3">
    <source>
        <dbReference type="PIRSR" id="PIRSR620019-2"/>
    </source>
</evidence>
<keyword evidence="6" id="KW-1185">Reference proteome</keyword>
<evidence type="ECO:0000256" key="2">
    <source>
        <dbReference type="PIRSR" id="PIRSR620019-1"/>
    </source>
</evidence>
<feature type="binding site" evidence="3">
    <location>
        <position position="140"/>
    </location>
    <ligand>
        <name>acetyl-CoA</name>
        <dbReference type="ChEBI" id="CHEBI:57288"/>
    </ligand>
</feature>
<dbReference type="RefSeq" id="WP_158946564.1">
    <property type="nucleotide sequence ID" value="NZ_CP046400.1"/>
</dbReference>
<proteinExistence type="inferred from homology"/>
<dbReference type="GO" id="GO:0016740">
    <property type="term" value="F:transferase activity"/>
    <property type="evidence" value="ECO:0007669"/>
    <property type="project" value="UniProtKB-KW"/>
</dbReference>
<feature type="site" description="Increases basicity of active site His" evidence="2">
    <location>
        <position position="132"/>
    </location>
</feature>
<sequence>MKILIFGNGGHAKVVADILLDASGMDPIGFLAPEEGTPLLGLPFLGDAGQAAMTPHDGAVVAIGDNRARRTVYLDCLAKGMTLTSAIHPSAVIGREVTIEPGCMICAGAVINSGATIRANTILNTGCTVDHDCVVGPHAHVAPGVNLAGTVTVGEGVFLGIGTSVIQGIEIGAWAIAGAGAAIIENVRPEAVVVGVPARELTKRTPRERH</sequence>
<evidence type="ECO:0000313" key="5">
    <source>
        <dbReference type="EMBL" id="QGY39338.1"/>
    </source>
</evidence>
<evidence type="ECO:0000259" key="4">
    <source>
        <dbReference type="Pfam" id="PF17836"/>
    </source>
</evidence>
<gene>
    <name evidence="5" type="ORF">GM415_04120</name>
</gene>
<dbReference type="Gene3D" id="3.40.50.20">
    <property type="match status" value="1"/>
</dbReference>